<dbReference type="SUPFAM" id="SSF56672">
    <property type="entry name" value="DNA/RNA polymerases"/>
    <property type="match status" value="1"/>
</dbReference>
<dbReference type="Gene3D" id="3.30.70.270">
    <property type="match status" value="1"/>
</dbReference>
<dbReference type="InterPro" id="IPR043502">
    <property type="entry name" value="DNA/RNA_pol_sf"/>
</dbReference>
<sequence>MEEEKCVRFENGLHFEFKIQLFLDQFVIVSIDNILVYSKTEPEHDEHLKKKLYAKLSYYRRFLKGFSLIATTLTKLLAKDVPLKWTDEQQSSFQKLKVVLTHAPMLIQSKSRKEYMLKQHECNYSIHDLKLATAIFALKFWRHYLYGEKYYVYTDHKSLKYHLNQNNLNLRLWIELLKDYDCVFEYHPEKANVVASALSRKQMTDLRVVFARLSLVDDRGLLAKMQMEPTLANEIKGEEPLDVSLFPRITQVENDKTEDFEFNDEGIMCFFRRYYVPNDKDLR</sequence>
<evidence type="ECO:0000313" key="9">
    <source>
        <dbReference type="Proteomes" id="UP000325315"/>
    </source>
</evidence>
<reference evidence="9" key="1">
    <citation type="journal article" date="2019" name="Plant Biotechnol. J.">
        <title>Genome sequencing of the Australian wild diploid species Gossypium australe highlights disease resistance and delayed gland morphogenesis.</title>
        <authorList>
            <person name="Cai Y."/>
            <person name="Cai X."/>
            <person name="Wang Q."/>
            <person name="Wang P."/>
            <person name="Zhang Y."/>
            <person name="Cai C."/>
            <person name="Xu Y."/>
            <person name="Wang K."/>
            <person name="Zhou Z."/>
            <person name="Wang C."/>
            <person name="Geng S."/>
            <person name="Li B."/>
            <person name="Dong Q."/>
            <person name="Hou Y."/>
            <person name="Wang H."/>
            <person name="Ai P."/>
            <person name="Liu Z."/>
            <person name="Yi F."/>
            <person name="Sun M."/>
            <person name="An G."/>
            <person name="Cheng J."/>
            <person name="Zhang Y."/>
            <person name="Shi Q."/>
            <person name="Xie Y."/>
            <person name="Shi X."/>
            <person name="Chang Y."/>
            <person name="Huang F."/>
            <person name="Chen Y."/>
            <person name="Hong S."/>
            <person name="Mi L."/>
            <person name="Sun Q."/>
            <person name="Zhang L."/>
            <person name="Zhou B."/>
            <person name="Peng R."/>
            <person name="Zhang X."/>
            <person name="Liu F."/>
        </authorList>
    </citation>
    <scope>NUCLEOTIDE SEQUENCE [LARGE SCALE GENOMIC DNA]</scope>
    <source>
        <strain evidence="9">cv. PA1801</strain>
    </source>
</reference>
<dbReference type="AlphaFoldDB" id="A0A5B6WQK9"/>
<dbReference type="GO" id="GO:0004519">
    <property type="term" value="F:endonuclease activity"/>
    <property type="evidence" value="ECO:0007669"/>
    <property type="project" value="UniProtKB-KW"/>
</dbReference>
<comment type="caution">
    <text evidence="8">The sequence shown here is derived from an EMBL/GenBank/DDBJ whole genome shotgun (WGS) entry which is preliminary data.</text>
</comment>
<accession>A0A5B6WQK9</accession>
<protein>
    <submittedName>
        <fullName evidence="8">Integrase</fullName>
    </submittedName>
</protein>
<gene>
    <name evidence="8" type="ORF">EPI10_005698</name>
</gene>
<evidence type="ECO:0000259" key="7">
    <source>
        <dbReference type="Pfam" id="PF17917"/>
    </source>
</evidence>
<evidence type="ECO:0000256" key="5">
    <source>
        <dbReference type="ARBA" id="ARBA00022801"/>
    </source>
</evidence>
<dbReference type="PANTHER" id="PTHR34072:SF52">
    <property type="entry name" value="RIBONUCLEASE H"/>
    <property type="match status" value="1"/>
</dbReference>
<organism evidence="8 9">
    <name type="scientific">Gossypium australe</name>
    <dbReference type="NCBI Taxonomy" id="47621"/>
    <lineage>
        <taxon>Eukaryota</taxon>
        <taxon>Viridiplantae</taxon>
        <taxon>Streptophyta</taxon>
        <taxon>Embryophyta</taxon>
        <taxon>Tracheophyta</taxon>
        <taxon>Spermatophyta</taxon>
        <taxon>Magnoliopsida</taxon>
        <taxon>eudicotyledons</taxon>
        <taxon>Gunneridae</taxon>
        <taxon>Pentapetalae</taxon>
        <taxon>rosids</taxon>
        <taxon>malvids</taxon>
        <taxon>Malvales</taxon>
        <taxon>Malvaceae</taxon>
        <taxon>Malvoideae</taxon>
        <taxon>Gossypium</taxon>
    </lineage>
</organism>
<keyword evidence="6" id="KW-0695">RNA-directed DNA polymerase</keyword>
<name>A0A5B6WQK9_9ROSI</name>
<keyword evidence="3" id="KW-0540">Nuclease</keyword>
<proteinExistence type="predicted"/>
<dbReference type="EMBL" id="SMMG02000002">
    <property type="protein sequence ID" value="KAA3483536.1"/>
    <property type="molecule type" value="Genomic_DNA"/>
</dbReference>
<evidence type="ECO:0000256" key="2">
    <source>
        <dbReference type="ARBA" id="ARBA00022695"/>
    </source>
</evidence>
<keyword evidence="1" id="KW-0808">Transferase</keyword>
<dbReference type="GO" id="GO:0003964">
    <property type="term" value="F:RNA-directed DNA polymerase activity"/>
    <property type="evidence" value="ECO:0007669"/>
    <property type="project" value="UniProtKB-KW"/>
</dbReference>
<evidence type="ECO:0000313" key="8">
    <source>
        <dbReference type="EMBL" id="KAA3483536.1"/>
    </source>
</evidence>
<dbReference type="GO" id="GO:0016787">
    <property type="term" value="F:hydrolase activity"/>
    <property type="evidence" value="ECO:0007669"/>
    <property type="project" value="UniProtKB-KW"/>
</dbReference>
<dbReference type="Proteomes" id="UP000325315">
    <property type="component" value="Unassembled WGS sequence"/>
</dbReference>
<feature type="domain" description="Reverse transcriptase RNase H-like" evidence="7">
    <location>
        <begin position="116"/>
        <end position="180"/>
    </location>
</feature>
<keyword evidence="5" id="KW-0378">Hydrolase</keyword>
<dbReference type="InterPro" id="IPR041373">
    <property type="entry name" value="RT_RNaseH"/>
</dbReference>
<evidence type="ECO:0000256" key="3">
    <source>
        <dbReference type="ARBA" id="ARBA00022722"/>
    </source>
</evidence>
<dbReference type="Pfam" id="PF17917">
    <property type="entry name" value="RT_RNaseH"/>
    <property type="match status" value="1"/>
</dbReference>
<keyword evidence="9" id="KW-1185">Reference proteome</keyword>
<evidence type="ECO:0000256" key="6">
    <source>
        <dbReference type="ARBA" id="ARBA00022918"/>
    </source>
</evidence>
<dbReference type="OrthoDB" id="1738613at2759"/>
<keyword evidence="4" id="KW-0255">Endonuclease</keyword>
<dbReference type="PANTHER" id="PTHR34072">
    <property type="entry name" value="ENZYMATIC POLYPROTEIN-RELATED"/>
    <property type="match status" value="1"/>
</dbReference>
<evidence type="ECO:0000256" key="1">
    <source>
        <dbReference type="ARBA" id="ARBA00022679"/>
    </source>
</evidence>
<evidence type="ECO:0000256" key="4">
    <source>
        <dbReference type="ARBA" id="ARBA00022759"/>
    </source>
</evidence>
<keyword evidence="2" id="KW-0548">Nucleotidyltransferase</keyword>
<dbReference type="InterPro" id="IPR043128">
    <property type="entry name" value="Rev_trsase/Diguanyl_cyclase"/>
</dbReference>